<sequence>MTDGCVDRDFATASPWGDVNAFNAFVEQSKAEQNALLVRIENLEAAQNEGDAWEENGSAPLSSAIGDIDDSKEGGGSSENLQRNKSIIRRKKECPWKYKKFPFPESTYTLLITERVLSMPFVVGMITVAGSLMCLSITLMNELDNREDGNKYGLPAGVPKAVRIAQFLGIIIDDVLEIFFDVLALQFVENIDDVVFALCKRGFFGRKLRQASNKEHAFDPPGRNTHRFSLWMTRFIRLVYCMNAALMLSGISILMVDQDAGKYRCKSKSIAFGDEVWEEAWVKLGPCNIDSDCGDGQQCLESVESDCGDGQQCQKSYCYEQRLLIYSHFNGIYVESTGDTHDGRPRYVEHNKEDGSPFLETVPAEIIYCEKLEAWVFRHKNIRTSLDELEENECSWLLKSPQTESFDLIELGQSFWSVWLGQVEREYPIFVGCNDCYGNAGCNHHGKCNSEEQRCECYDTHFGIHCEFERPCEVIRSEKDPNTTLHLLHDDADDWVHFVEVYGRPKYISEDMSGIPHGLMRLAEPDTDDKYYGVTYNGTTLTEAETLTPHRHYEDKFFEDDDFFEIHLDKPKFKELLTNYTFVLKYTGRRWYGQIKPPGVTASGFKEAEFHGFWSRTFSGVGVDDNSTVIISGPTAAGSPVGIDFYEMRRRNKAFENGIYDYDYSPFGVLIPLTGYEGSGYFHCNKDDHYHSH</sequence>
<reference evidence="4" key="1">
    <citation type="submission" date="2023-06" db="EMBL/GenBank/DDBJ databases">
        <title>Survivors Of The Sea: Transcriptome response of Skeletonema marinoi to long-term dormancy.</title>
        <authorList>
            <person name="Pinder M.I.M."/>
            <person name="Kourtchenko O."/>
            <person name="Robertson E.K."/>
            <person name="Larsson T."/>
            <person name="Maumus F."/>
            <person name="Osuna-Cruz C.M."/>
            <person name="Vancaester E."/>
            <person name="Stenow R."/>
            <person name="Vandepoele K."/>
            <person name="Ploug H."/>
            <person name="Bruchert V."/>
            <person name="Godhe A."/>
            <person name="Topel M."/>
        </authorList>
    </citation>
    <scope>NUCLEOTIDE SEQUENCE</scope>
    <source>
        <strain evidence="4">R05AC</strain>
    </source>
</reference>
<proteinExistence type="predicted"/>
<keyword evidence="5" id="KW-1185">Reference proteome</keyword>
<evidence type="ECO:0000256" key="2">
    <source>
        <dbReference type="SAM" id="Phobius"/>
    </source>
</evidence>
<feature type="domain" description="EGF-like" evidence="3">
    <location>
        <begin position="455"/>
        <end position="466"/>
    </location>
</feature>
<evidence type="ECO:0000259" key="3">
    <source>
        <dbReference type="PROSITE" id="PS00022"/>
    </source>
</evidence>
<name>A0AAD8XUU3_9STRA</name>
<gene>
    <name evidence="4" type="ORF">QTG54_015611</name>
</gene>
<feature type="transmembrane region" description="Helical" evidence="2">
    <location>
        <begin position="235"/>
        <end position="256"/>
    </location>
</feature>
<keyword evidence="2" id="KW-1133">Transmembrane helix</keyword>
<organism evidence="4 5">
    <name type="scientific">Skeletonema marinoi</name>
    <dbReference type="NCBI Taxonomy" id="267567"/>
    <lineage>
        <taxon>Eukaryota</taxon>
        <taxon>Sar</taxon>
        <taxon>Stramenopiles</taxon>
        <taxon>Ochrophyta</taxon>
        <taxon>Bacillariophyta</taxon>
        <taxon>Coscinodiscophyceae</taxon>
        <taxon>Thalassiosirophycidae</taxon>
        <taxon>Thalassiosirales</taxon>
        <taxon>Skeletonemataceae</taxon>
        <taxon>Skeletonema</taxon>
        <taxon>Skeletonema marinoi-dohrnii complex</taxon>
    </lineage>
</organism>
<comment type="caution">
    <text evidence="4">The sequence shown here is derived from an EMBL/GenBank/DDBJ whole genome shotgun (WGS) entry which is preliminary data.</text>
</comment>
<dbReference type="EMBL" id="JATAAI010000045">
    <property type="protein sequence ID" value="KAK1733756.1"/>
    <property type="molecule type" value="Genomic_DNA"/>
</dbReference>
<feature type="transmembrane region" description="Helical" evidence="2">
    <location>
        <begin position="117"/>
        <end position="139"/>
    </location>
</feature>
<evidence type="ECO:0000313" key="5">
    <source>
        <dbReference type="Proteomes" id="UP001224775"/>
    </source>
</evidence>
<dbReference type="AlphaFoldDB" id="A0AAD8XUU3"/>
<evidence type="ECO:0000256" key="1">
    <source>
        <dbReference type="SAM" id="MobiDB-lite"/>
    </source>
</evidence>
<dbReference type="PROSITE" id="PS00022">
    <property type="entry name" value="EGF_1"/>
    <property type="match status" value="1"/>
</dbReference>
<feature type="region of interest" description="Disordered" evidence="1">
    <location>
        <begin position="49"/>
        <end position="84"/>
    </location>
</feature>
<evidence type="ECO:0000313" key="4">
    <source>
        <dbReference type="EMBL" id="KAK1733756.1"/>
    </source>
</evidence>
<protein>
    <submittedName>
        <fullName evidence="4">EGF-like domain-containing protein</fullName>
    </submittedName>
</protein>
<dbReference type="Proteomes" id="UP001224775">
    <property type="component" value="Unassembled WGS sequence"/>
</dbReference>
<dbReference type="InterPro" id="IPR000742">
    <property type="entry name" value="EGF"/>
</dbReference>
<keyword evidence="2" id="KW-0812">Transmembrane</keyword>
<accession>A0AAD8XUU3</accession>
<keyword evidence="2" id="KW-0472">Membrane</keyword>